<sequence length="949" mass="105784">MPHRWNRNASIVIAVSGACVNAVLATKVFSLWRTLKWETESEWEGSVDLWTTNSVRVVGALALAYFATAAVASTVGFIGILKGIPPFVRFYRDYYVADFSFCALTTLVVTYASFRYYIVRTSLCEELSRHTDFMRDLAEMGLNTENCEQWFERVVVAFVVFMVIIIAFRLHFAMAISNHYAQMSRFSSGLLPAYTSRPHKETLQRIFLLPSPTSSTPGGSPTSSQQNLIPVVYAPIPLSELSERDAKELNAREAWIHTADSERASTRQHRHSQSRSHRHHGTGRIGLPIRADEGTHPRSPSPDPDAAIIKRLKIAHQDPPADDPTALFATNLFDPAHVHRLNSSYVSAEPFKYVLVEKLFQDDLLQHVKDECLSELHFTEKETDIYKVNQTGDLKSLSYLTEHQISLLPNILKLRDALYSTTFRRFLRTVTGCGPLSGEKQDMSVNTYRKGCHLLNHDDVIGSRRVSYILYMPLPHFQMWQKDWGGALEFYPVREGENGVLEPEPIPAKSISPSWNQFIFFEVQPGRSFHSVEEVVVGEGEDGRQRLSISGWFHAAQPGEDGYEPEADQPDVPSSREQLASTSTNFKPFSTTEDPPLPDSQLTEDHISFLSEFMNPVYLQHRTMKALASRFVEESSLELHDFLCGPIADKLNTGLYDQDVRDGLGKSRGGKIPPHTAGTGNGWIVKGPPHKWRYNVLEPLKEGGPAEAVSPRAAQTPDRIIRSLQDELFTSPAYRAWLAVVSQMLPLRHAVEARRFCPGLGYTLATSEAKEARLDVVLGLTPSVNASAADESADGNEDEMDDAEDPQGWQTGEWGGWECYMAPHEEGDPAVYRSGPANKSKQAPPNGRHSPPAYSNGAGHGHRRSGSGNSHDPDAMGEDDEDDDGVPAEEEEEDGTLLTVQPGFNRLLLVLRDEGVMHFVKYVSAAAAGSRWDVCGEYEVGIVEEEEDE</sequence>
<keyword evidence="2" id="KW-1185">Reference proteome</keyword>
<comment type="caution">
    <text evidence="1">The sequence shown here is derived from an EMBL/GenBank/DDBJ whole genome shotgun (WGS) entry which is preliminary data.</text>
</comment>
<reference evidence="1" key="2">
    <citation type="journal article" date="2022" name="New Phytol.">
        <title>Evolutionary transition to the ectomycorrhizal habit in the genomes of a hyperdiverse lineage of mushroom-forming fungi.</title>
        <authorList>
            <person name="Looney B."/>
            <person name="Miyauchi S."/>
            <person name="Morin E."/>
            <person name="Drula E."/>
            <person name="Courty P.E."/>
            <person name="Kohler A."/>
            <person name="Kuo A."/>
            <person name="LaButti K."/>
            <person name="Pangilinan J."/>
            <person name="Lipzen A."/>
            <person name="Riley R."/>
            <person name="Andreopoulos W."/>
            <person name="He G."/>
            <person name="Johnson J."/>
            <person name="Nolan M."/>
            <person name="Tritt A."/>
            <person name="Barry K.W."/>
            <person name="Grigoriev I.V."/>
            <person name="Nagy L.G."/>
            <person name="Hibbett D."/>
            <person name="Henrissat B."/>
            <person name="Matheny P.B."/>
            <person name="Labbe J."/>
            <person name="Martin F.M."/>
        </authorList>
    </citation>
    <scope>NUCLEOTIDE SEQUENCE</scope>
    <source>
        <strain evidence="1">HHB10654</strain>
    </source>
</reference>
<protein>
    <submittedName>
        <fullName evidence="1">Uncharacterized protein</fullName>
    </submittedName>
</protein>
<accession>A0ACB8TJN5</accession>
<name>A0ACB8TJN5_9AGAM</name>
<dbReference type="EMBL" id="MU277187">
    <property type="protein sequence ID" value="KAI0068674.1"/>
    <property type="molecule type" value="Genomic_DNA"/>
</dbReference>
<evidence type="ECO:0000313" key="1">
    <source>
        <dbReference type="EMBL" id="KAI0068674.1"/>
    </source>
</evidence>
<dbReference type="Proteomes" id="UP000814140">
    <property type="component" value="Unassembled WGS sequence"/>
</dbReference>
<evidence type="ECO:0000313" key="2">
    <source>
        <dbReference type="Proteomes" id="UP000814140"/>
    </source>
</evidence>
<organism evidence="1 2">
    <name type="scientific">Artomyces pyxidatus</name>
    <dbReference type="NCBI Taxonomy" id="48021"/>
    <lineage>
        <taxon>Eukaryota</taxon>
        <taxon>Fungi</taxon>
        <taxon>Dikarya</taxon>
        <taxon>Basidiomycota</taxon>
        <taxon>Agaricomycotina</taxon>
        <taxon>Agaricomycetes</taxon>
        <taxon>Russulales</taxon>
        <taxon>Auriscalpiaceae</taxon>
        <taxon>Artomyces</taxon>
    </lineage>
</organism>
<proteinExistence type="predicted"/>
<gene>
    <name evidence="1" type="ORF">BV25DRAFT_1833867</name>
</gene>
<reference evidence="1" key="1">
    <citation type="submission" date="2021-03" db="EMBL/GenBank/DDBJ databases">
        <authorList>
            <consortium name="DOE Joint Genome Institute"/>
            <person name="Ahrendt S."/>
            <person name="Looney B.P."/>
            <person name="Miyauchi S."/>
            <person name="Morin E."/>
            <person name="Drula E."/>
            <person name="Courty P.E."/>
            <person name="Chicoki N."/>
            <person name="Fauchery L."/>
            <person name="Kohler A."/>
            <person name="Kuo A."/>
            <person name="Labutti K."/>
            <person name="Pangilinan J."/>
            <person name="Lipzen A."/>
            <person name="Riley R."/>
            <person name="Andreopoulos W."/>
            <person name="He G."/>
            <person name="Johnson J."/>
            <person name="Barry K.W."/>
            <person name="Grigoriev I.V."/>
            <person name="Nagy L."/>
            <person name="Hibbett D."/>
            <person name="Henrissat B."/>
            <person name="Matheny P.B."/>
            <person name="Labbe J."/>
            <person name="Martin F."/>
        </authorList>
    </citation>
    <scope>NUCLEOTIDE SEQUENCE</scope>
    <source>
        <strain evidence="1">HHB10654</strain>
    </source>
</reference>